<sequence length="297" mass="34181">MFSQYFGHYLLNRGLITNEQLQDVLEYQEAVHVKFGVIAVDKGLMTSNQVNEVHEKQKQMDKRFGEIAIELGYLTEEQVEELISHQKQGHLYLAQALIDRGYMTMDEFSSALNDYKKEYSLSTEMFEEIQSGNIDALVENILTKDHKEIREQYGDYISLFAKNMIRFIDRQTFLKISNEEVHHSKWFVSQEITGSAPLFTAIAADDQSLLHIASNYAEENLTEIDELAKDAFSEFLNLHNGIYLVNMSNWGTELSMNPQKFQENVKVSGEFVTVTVKTQKGSFQLILSTNPEKVNIH</sequence>
<protein>
    <recommendedName>
        <fullName evidence="4">Chemotaxis protein CheX</fullName>
    </recommendedName>
</protein>
<keyword evidence="1" id="KW-0145">Chemotaxis</keyword>
<dbReference type="GO" id="GO:0006935">
    <property type="term" value="P:chemotaxis"/>
    <property type="evidence" value="ECO:0007669"/>
    <property type="project" value="UniProtKB-KW"/>
</dbReference>
<keyword evidence="3" id="KW-1185">Reference proteome</keyword>
<evidence type="ECO:0000313" key="3">
    <source>
        <dbReference type="Proteomes" id="UP000557217"/>
    </source>
</evidence>
<dbReference type="RefSeq" id="WP_096550248.1">
    <property type="nucleotide sequence ID" value="NZ_AP018335.1"/>
</dbReference>
<dbReference type="SUPFAM" id="SSF160246">
    <property type="entry name" value="EspE N-terminal domain-like"/>
    <property type="match status" value="2"/>
</dbReference>
<gene>
    <name evidence="2" type="ORF">HNR36_000289</name>
</gene>
<accession>A0A840PPY6</accession>
<dbReference type="InterPro" id="IPR037257">
    <property type="entry name" value="T2SS_E_N_sf"/>
</dbReference>
<dbReference type="EMBL" id="JACHGZ010000002">
    <property type="protein sequence ID" value="MBB5147907.1"/>
    <property type="molecule type" value="Genomic_DNA"/>
</dbReference>
<evidence type="ECO:0000256" key="1">
    <source>
        <dbReference type="ARBA" id="ARBA00022500"/>
    </source>
</evidence>
<proteinExistence type="predicted"/>
<dbReference type="SUPFAM" id="SSF103039">
    <property type="entry name" value="CheC-like"/>
    <property type="match status" value="1"/>
</dbReference>
<dbReference type="InterPro" id="IPR028976">
    <property type="entry name" value="CheC-like_sf"/>
</dbReference>
<evidence type="ECO:0000313" key="2">
    <source>
        <dbReference type="EMBL" id="MBB5147907.1"/>
    </source>
</evidence>
<comment type="caution">
    <text evidence="2">The sequence shown here is derived from an EMBL/GenBank/DDBJ whole genome shotgun (WGS) entry which is preliminary data.</text>
</comment>
<reference evidence="2 3" key="1">
    <citation type="submission" date="2020-08" db="EMBL/GenBank/DDBJ databases">
        <title>Genomic Encyclopedia of Type Strains, Phase IV (KMG-IV): sequencing the most valuable type-strain genomes for metagenomic binning, comparative biology and taxonomic classification.</title>
        <authorList>
            <person name="Goeker M."/>
        </authorList>
    </citation>
    <scope>NUCLEOTIDE SEQUENCE [LARGE SCALE GENOMIC DNA]</scope>
    <source>
        <strain evidence="2 3">DSM 10633</strain>
    </source>
</reference>
<organism evidence="2 3">
    <name type="scientific">Ureibacillus thermosphaericus</name>
    <dbReference type="NCBI Taxonomy" id="51173"/>
    <lineage>
        <taxon>Bacteria</taxon>
        <taxon>Bacillati</taxon>
        <taxon>Bacillota</taxon>
        <taxon>Bacilli</taxon>
        <taxon>Bacillales</taxon>
        <taxon>Caryophanaceae</taxon>
        <taxon>Ureibacillus</taxon>
    </lineage>
</organism>
<dbReference type="AlphaFoldDB" id="A0A840PPY6"/>
<name>A0A840PPY6_URETH</name>
<dbReference type="Gene3D" id="3.40.1550.10">
    <property type="entry name" value="CheC-like"/>
    <property type="match status" value="1"/>
</dbReference>
<dbReference type="Proteomes" id="UP000557217">
    <property type="component" value="Unassembled WGS sequence"/>
</dbReference>
<evidence type="ECO:0008006" key="4">
    <source>
        <dbReference type="Google" id="ProtNLM"/>
    </source>
</evidence>